<sequence>MEAEEHPTSQDKEIKKDCNNEATFCKAAPYTQGYTGFIPGRNDRHTYGMTFMKAVEVGGKEWHKTQANLWEQDAIRAHALTERTEPTHLLSGARADNVDFETDDGDGKDRKTYDYNVDSEKPPIPGYTGHIPGARLEVDHSKGYGESARIGFRAVQKERDERHAKEDMGY</sequence>
<reference evidence="3" key="1">
    <citation type="submission" date="2025-08" db="UniProtKB">
        <authorList>
            <consortium name="RefSeq"/>
        </authorList>
    </citation>
    <scope>IDENTIFICATION</scope>
    <source>
        <tissue evidence="3">Whole body</tissue>
    </source>
</reference>
<dbReference type="AlphaFoldDB" id="A0A6J1QRB2"/>
<dbReference type="OrthoDB" id="8181742at2759"/>
<feature type="compositionally biased region" description="Basic and acidic residues" evidence="1">
    <location>
        <begin position="105"/>
        <end position="121"/>
    </location>
</feature>
<protein>
    <submittedName>
        <fullName evidence="3">Uncharacterized protein LOC112461904</fullName>
    </submittedName>
</protein>
<evidence type="ECO:0000313" key="2">
    <source>
        <dbReference type="Proteomes" id="UP000504618"/>
    </source>
</evidence>
<dbReference type="GeneID" id="112461904"/>
<proteinExistence type="predicted"/>
<evidence type="ECO:0000256" key="1">
    <source>
        <dbReference type="SAM" id="MobiDB-lite"/>
    </source>
</evidence>
<feature type="region of interest" description="Disordered" evidence="1">
    <location>
        <begin position="86"/>
        <end position="134"/>
    </location>
</feature>
<dbReference type="RefSeq" id="XP_024883100.1">
    <property type="nucleotide sequence ID" value="XM_025027332.1"/>
</dbReference>
<organism evidence="2 3">
    <name type="scientific">Temnothorax curvispinosus</name>
    <dbReference type="NCBI Taxonomy" id="300111"/>
    <lineage>
        <taxon>Eukaryota</taxon>
        <taxon>Metazoa</taxon>
        <taxon>Ecdysozoa</taxon>
        <taxon>Arthropoda</taxon>
        <taxon>Hexapoda</taxon>
        <taxon>Insecta</taxon>
        <taxon>Pterygota</taxon>
        <taxon>Neoptera</taxon>
        <taxon>Endopterygota</taxon>
        <taxon>Hymenoptera</taxon>
        <taxon>Apocrita</taxon>
        <taxon>Aculeata</taxon>
        <taxon>Formicoidea</taxon>
        <taxon>Formicidae</taxon>
        <taxon>Myrmicinae</taxon>
        <taxon>Temnothorax</taxon>
    </lineage>
</organism>
<dbReference type="Proteomes" id="UP000504618">
    <property type="component" value="Unplaced"/>
</dbReference>
<keyword evidence="2" id="KW-1185">Reference proteome</keyword>
<gene>
    <name evidence="3" type="primary">LOC112461904</name>
</gene>
<name>A0A6J1QRB2_9HYME</name>
<evidence type="ECO:0000313" key="3">
    <source>
        <dbReference type="RefSeq" id="XP_024883100.1"/>
    </source>
</evidence>
<accession>A0A6J1QRB2</accession>